<organism evidence="1 2">
    <name type="scientific">Desulfovibrio subterraneus</name>
    <dbReference type="NCBI Taxonomy" id="2718620"/>
    <lineage>
        <taxon>Bacteria</taxon>
        <taxon>Pseudomonadati</taxon>
        <taxon>Thermodesulfobacteriota</taxon>
        <taxon>Desulfovibrionia</taxon>
        <taxon>Desulfovibrionales</taxon>
        <taxon>Desulfovibrionaceae</taxon>
        <taxon>Desulfovibrio</taxon>
    </lineage>
</organism>
<evidence type="ECO:0000313" key="2">
    <source>
        <dbReference type="Proteomes" id="UP000503840"/>
    </source>
</evidence>
<reference evidence="1 2" key="1">
    <citation type="submission" date="2020-05" db="EMBL/GenBank/DDBJ databases">
        <title>Draft genome sequence of Desulfovibrio sp. strain HN2T.</title>
        <authorList>
            <person name="Ueno A."/>
            <person name="Tamazawa S."/>
            <person name="Tamamura S."/>
            <person name="Murakami T."/>
            <person name="Kiyama T."/>
            <person name="Inomata H."/>
            <person name="Amano Y."/>
            <person name="Miyakawa K."/>
            <person name="Tamaki H."/>
            <person name="Naganuma T."/>
            <person name="Kaneko K."/>
        </authorList>
    </citation>
    <scope>NUCLEOTIDE SEQUENCE [LARGE SCALE GENOMIC DNA]</scope>
    <source>
        <strain evidence="1 2">HN2</strain>
    </source>
</reference>
<dbReference type="Proteomes" id="UP000503840">
    <property type="component" value="Unassembled WGS sequence"/>
</dbReference>
<keyword evidence="2" id="KW-1185">Reference proteome</keyword>
<evidence type="ECO:0008006" key="3">
    <source>
        <dbReference type="Google" id="ProtNLM"/>
    </source>
</evidence>
<sequence>MQLGSDTFRAVLNDVEIALGCECSVVGLWEDGEGEPSYEIVHGDKCVQFFRRLSFSDLEKRFLDHVVDVFNSAFNDDFHSGMDMAYCSAMASVSVMDMAVAKFVGNMHWYEVFRIIQNIKSLSYEKYEGSAVKTGLLVFDGRTDFGIRRPGVNFIEFSELDSKGIILNDLVLRDAAFYRYVDGYDSFYACDVSGVVKGYYNIEESVMSSFDKICGQKVLSVLNVDGNSMFYIGITSYSDVEIYKSNKSRIVFRRGKWRIFDCSVIDAVVGNVEFDIEPWRCFYALSKIRKGSLVLFTDRFGEIEDDRFIKKHIDSGSGVFDVIRESVKKCGVRSVVESGELLRMLTTDGMVMFSSDFRQVMDINAIVDTSKAPSNEMGGGGRSTAAASASMYGIAVKVSEDGPISVYRNGRCVYKVG</sequence>
<evidence type="ECO:0000313" key="1">
    <source>
        <dbReference type="EMBL" id="GFM34462.1"/>
    </source>
</evidence>
<dbReference type="EMBL" id="BLVO01000013">
    <property type="protein sequence ID" value="GFM34462.1"/>
    <property type="molecule type" value="Genomic_DNA"/>
</dbReference>
<proteinExistence type="predicted"/>
<gene>
    <name evidence="1" type="ORF">DSM101010T_28270</name>
</gene>
<protein>
    <recommendedName>
        <fullName evidence="3">DAC domain-containing protein</fullName>
    </recommendedName>
</protein>
<name>A0A7J0BMP2_9BACT</name>
<accession>A0A7J0BMP2</accession>
<dbReference type="RefSeq" id="WP_174406053.1">
    <property type="nucleotide sequence ID" value="NZ_BLVO01000013.1"/>
</dbReference>
<dbReference type="AlphaFoldDB" id="A0A7J0BMP2"/>
<comment type="caution">
    <text evidence="1">The sequence shown here is derived from an EMBL/GenBank/DDBJ whole genome shotgun (WGS) entry which is preliminary data.</text>
</comment>